<protein>
    <submittedName>
        <fullName evidence="2">Uncharacterized protein</fullName>
    </submittedName>
</protein>
<accession>A0A078A0J5</accession>
<dbReference type="Proteomes" id="UP000039865">
    <property type="component" value="Unassembled WGS sequence"/>
</dbReference>
<name>A0A078A0J5_STYLE</name>
<organism evidence="2 3">
    <name type="scientific">Stylonychia lemnae</name>
    <name type="common">Ciliate</name>
    <dbReference type="NCBI Taxonomy" id="5949"/>
    <lineage>
        <taxon>Eukaryota</taxon>
        <taxon>Sar</taxon>
        <taxon>Alveolata</taxon>
        <taxon>Ciliophora</taxon>
        <taxon>Intramacronucleata</taxon>
        <taxon>Spirotrichea</taxon>
        <taxon>Stichotrichia</taxon>
        <taxon>Sporadotrichida</taxon>
        <taxon>Oxytrichidae</taxon>
        <taxon>Stylonychinae</taxon>
        <taxon>Stylonychia</taxon>
    </lineage>
</organism>
<dbReference type="EMBL" id="CCKQ01004218">
    <property type="protein sequence ID" value="CDW75372.1"/>
    <property type="molecule type" value="Genomic_DNA"/>
</dbReference>
<sequence>MRSQNSQNEERQEVEEFDRVTFESNLAHLTPNQYLESKFYKNGVHKNNEDLNIVSTFHEQMRANSNSSKGQKGKFLKKMSHRKKDTSQSQRPVIQPSLVQLNASGPKDYFNRSGLLYFQPKKHGTNLECFNAEEANSSEATLSFRGFESYRQSQDNRSPPKKIIIHQQTHPNQLHHLKNQSPQKIKSQIRSSHVNESQPNNNINNVTNLNKLFQGRFNYRRLVKNKRYQQSSKQQQSTVKGIVNQSMDNYTLQQYLSPIKQHYRIVYKDGREHQEQQKHLRNNFDYQGGFDSNEEEQIQKNKLQLGKSNLDDCKMFVKMLKEYRDRKVELFSHQIKNQSRDIDYIFRNKNHNDPQTISMREVAQTNEKSNQVFNSMLSLQALSNDDSDSPRNKQQRVISQIAQTQGMNSNQLKNFQLQNQQQRQLYHQKVTFRIQQPPDIQEQILQNQAIINREIQLKEPKHILKLPNTPTLKNTQITSQTPKLGTKMNDSPLNSSFNPRQFINKNIVVKSLNGSQTNIETPFQDQCLIKKKRRDRLNFEREKVLAMAVPGYIDYVYDF</sequence>
<keyword evidence="3" id="KW-1185">Reference proteome</keyword>
<dbReference type="InParanoid" id="A0A078A0J5"/>
<gene>
    <name evidence="2" type="primary">Contig11462.g12262</name>
    <name evidence="2" type="ORF">STYLEM_4361</name>
</gene>
<proteinExistence type="predicted"/>
<reference evidence="2 3" key="1">
    <citation type="submission" date="2014-06" db="EMBL/GenBank/DDBJ databases">
        <authorList>
            <person name="Swart Estienne"/>
        </authorList>
    </citation>
    <scope>NUCLEOTIDE SEQUENCE [LARGE SCALE GENOMIC DNA]</scope>
    <source>
        <strain evidence="2 3">130c</strain>
    </source>
</reference>
<evidence type="ECO:0000313" key="3">
    <source>
        <dbReference type="Proteomes" id="UP000039865"/>
    </source>
</evidence>
<dbReference type="AlphaFoldDB" id="A0A078A0J5"/>
<evidence type="ECO:0000313" key="2">
    <source>
        <dbReference type="EMBL" id="CDW75372.1"/>
    </source>
</evidence>
<evidence type="ECO:0000256" key="1">
    <source>
        <dbReference type="SAM" id="MobiDB-lite"/>
    </source>
</evidence>
<feature type="region of interest" description="Disordered" evidence="1">
    <location>
        <begin position="62"/>
        <end position="92"/>
    </location>
</feature>
<feature type="compositionally biased region" description="Basic residues" evidence="1">
    <location>
        <begin position="71"/>
        <end position="84"/>
    </location>
</feature>